<reference evidence="1" key="1">
    <citation type="journal article" date="2015" name="Nature">
        <title>Complex archaea that bridge the gap between prokaryotes and eukaryotes.</title>
        <authorList>
            <person name="Spang A."/>
            <person name="Saw J.H."/>
            <person name="Jorgensen S.L."/>
            <person name="Zaremba-Niedzwiedzka K."/>
            <person name="Martijn J."/>
            <person name="Lind A.E."/>
            <person name="van Eijk R."/>
            <person name="Schleper C."/>
            <person name="Guy L."/>
            <person name="Ettema T.J."/>
        </authorList>
    </citation>
    <scope>NUCLEOTIDE SEQUENCE</scope>
</reference>
<sequence>MPLSKEDIQEVKRVRELIAGMIISDCDGCVEADCGNGGDSPCTLDYQKTDQILKEVAIPSPDQSLPDSFNYEVDELGRLGMERRTHNVKLTPRIKDKIKELKFKRLIPIEEYPS</sequence>
<evidence type="ECO:0000313" key="1">
    <source>
        <dbReference type="EMBL" id="KKK70401.1"/>
    </source>
</evidence>
<comment type="caution">
    <text evidence="1">The sequence shown here is derived from an EMBL/GenBank/DDBJ whole genome shotgun (WGS) entry which is preliminary data.</text>
</comment>
<dbReference type="EMBL" id="LAZR01058207">
    <property type="protein sequence ID" value="KKK70401.1"/>
    <property type="molecule type" value="Genomic_DNA"/>
</dbReference>
<dbReference type="AlphaFoldDB" id="A0A0F9ADX7"/>
<gene>
    <name evidence="1" type="ORF">LCGC14_2924330</name>
</gene>
<organism evidence="1">
    <name type="scientific">marine sediment metagenome</name>
    <dbReference type="NCBI Taxonomy" id="412755"/>
    <lineage>
        <taxon>unclassified sequences</taxon>
        <taxon>metagenomes</taxon>
        <taxon>ecological metagenomes</taxon>
    </lineage>
</organism>
<proteinExistence type="predicted"/>
<accession>A0A0F9ADX7</accession>
<protein>
    <submittedName>
        <fullName evidence="1">Uncharacterized protein</fullName>
    </submittedName>
</protein>
<name>A0A0F9ADX7_9ZZZZ</name>